<feature type="chain" id="PRO_5023838225" evidence="2">
    <location>
        <begin position="17"/>
        <end position="172"/>
    </location>
</feature>
<feature type="region of interest" description="Disordered" evidence="1">
    <location>
        <begin position="48"/>
        <end position="67"/>
    </location>
</feature>
<sequence length="172" mass="19219">MHFHFLFFASLFSVLTENLSSIDLSPTHSTLVMNPLHNGCSGDRADDSDCNILKSNQKPSGDPPAAKVTSVPIEFAGQPHSEWPSERSYELALASQLALLLLPPFLYGRLQVLVSSLQQVLRNHSHLAQTLSEDYVTLIDWTMKTNSTQQCDTLETVLNVSLKCRPRFCFLQ</sequence>
<evidence type="ECO:0000256" key="1">
    <source>
        <dbReference type="SAM" id="MobiDB-lite"/>
    </source>
</evidence>
<gene>
    <name evidence="3" type="ORF">DEA37_0001619</name>
</gene>
<evidence type="ECO:0000313" key="3">
    <source>
        <dbReference type="EMBL" id="KAA3670252.1"/>
    </source>
</evidence>
<organism evidence="3 4">
    <name type="scientific">Paragonimus westermani</name>
    <dbReference type="NCBI Taxonomy" id="34504"/>
    <lineage>
        <taxon>Eukaryota</taxon>
        <taxon>Metazoa</taxon>
        <taxon>Spiralia</taxon>
        <taxon>Lophotrochozoa</taxon>
        <taxon>Platyhelminthes</taxon>
        <taxon>Trematoda</taxon>
        <taxon>Digenea</taxon>
        <taxon>Plagiorchiida</taxon>
        <taxon>Troglotremata</taxon>
        <taxon>Troglotrematidae</taxon>
        <taxon>Paragonimus</taxon>
    </lineage>
</organism>
<keyword evidence="4" id="KW-1185">Reference proteome</keyword>
<reference evidence="3 4" key="1">
    <citation type="journal article" date="2019" name="Gigascience">
        <title>Whole-genome sequence of the oriental lung fluke Paragonimus westermani.</title>
        <authorList>
            <person name="Oey H."/>
            <person name="Zakrzewski M."/>
            <person name="Narain K."/>
            <person name="Devi K.R."/>
            <person name="Agatsuma T."/>
            <person name="Nawaratna S."/>
            <person name="Gobert G.N."/>
            <person name="Jones M.K."/>
            <person name="Ragan M.A."/>
            <person name="McManus D.P."/>
            <person name="Krause L."/>
        </authorList>
    </citation>
    <scope>NUCLEOTIDE SEQUENCE [LARGE SCALE GENOMIC DNA]</scope>
    <source>
        <strain evidence="3 4">IND2009</strain>
    </source>
</reference>
<name>A0A5J4N414_9TREM</name>
<proteinExistence type="predicted"/>
<evidence type="ECO:0000256" key="2">
    <source>
        <dbReference type="SAM" id="SignalP"/>
    </source>
</evidence>
<dbReference type="EMBL" id="QNGE01012183">
    <property type="protein sequence ID" value="KAA3670252.1"/>
    <property type="molecule type" value="Genomic_DNA"/>
</dbReference>
<feature type="signal peptide" evidence="2">
    <location>
        <begin position="1"/>
        <end position="16"/>
    </location>
</feature>
<dbReference type="AlphaFoldDB" id="A0A5J4N414"/>
<protein>
    <submittedName>
        <fullName evidence="3">Uncharacterized protein</fullName>
    </submittedName>
</protein>
<accession>A0A5J4N414</accession>
<keyword evidence="2" id="KW-0732">Signal</keyword>
<dbReference type="Proteomes" id="UP000324629">
    <property type="component" value="Unassembled WGS sequence"/>
</dbReference>
<comment type="caution">
    <text evidence="3">The sequence shown here is derived from an EMBL/GenBank/DDBJ whole genome shotgun (WGS) entry which is preliminary data.</text>
</comment>
<evidence type="ECO:0000313" key="4">
    <source>
        <dbReference type="Proteomes" id="UP000324629"/>
    </source>
</evidence>